<comment type="caution">
    <text evidence="1">The sequence shown here is derived from an EMBL/GenBank/DDBJ whole genome shotgun (WGS) entry which is preliminary data.</text>
</comment>
<sequence length="84" mass="8940">MHLENKDIRLASAVLEVELHQTSALSVPTCPDPGRLLTDKPTASNYKLGQADPCIPRAGEAAGKSLCAPEHAEFGSFLMKGSCF</sequence>
<dbReference type="Proteomes" id="UP001623349">
    <property type="component" value="Unassembled WGS sequence"/>
</dbReference>
<evidence type="ECO:0000313" key="1">
    <source>
        <dbReference type="EMBL" id="GAB1292152.1"/>
    </source>
</evidence>
<protein>
    <submittedName>
        <fullName evidence="1">P protein</fullName>
    </submittedName>
</protein>
<accession>A0ABQ0EYN7</accession>
<keyword evidence="2" id="KW-1185">Reference proteome</keyword>
<reference evidence="1 2" key="1">
    <citation type="submission" date="2024-08" db="EMBL/GenBank/DDBJ databases">
        <title>The draft genome of Apodemus speciosus.</title>
        <authorList>
            <person name="Nabeshima K."/>
            <person name="Suzuki S."/>
            <person name="Onuma M."/>
        </authorList>
    </citation>
    <scope>NUCLEOTIDE SEQUENCE [LARGE SCALE GENOMIC DNA]</scope>
    <source>
        <strain evidence="1">IB14-021</strain>
    </source>
</reference>
<organism evidence="1 2">
    <name type="scientific">Apodemus speciosus</name>
    <name type="common">Large Japanese field mouse</name>
    <dbReference type="NCBI Taxonomy" id="105296"/>
    <lineage>
        <taxon>Eukaryota</taxon>
        <taxon>Metazoa</taxon>
        <taxon>Chordata</taxon>
        <taxon>Craniata</taxon>
        <taxon>Vertebrata</taxon>
        <taxon>Euteleostomi</taxon>
        <taxon>Mammalia</taxon>
        <taxon>Eutheria</taxon>
        <taxon>Euarchontoglires</taxon>
        <taxon>Glires</taxon>
        <taxon>Rodentia</taxon>
        <taxon>Myomorpha</taxon>
        <taxon>Muroidea</taxon>
        <taxon>Muridae</taxon>
        <taxon>Murinae</taxon>
        <taxon>Apodemus</taxon>
    </lineage>
</organism>
<evidence type="ECO:0000313" key="2">
    <source>
        <dbReference type="Proteomes" id="UP001623349"/>
    </source>
</evidence>
<proteinExistence type="predicted"/>
<name>A0ABQ0EYN7_APOSI</name>
<gene>
    <name evidence="1" type="ORF">APTSU1_000738300</name>
</gene>
<dbReference type="EMBL" id="BAAFST010000007">
    <property type="protein sequence ID" value="GAB1292152.1"/>
    <property type="molecule type" value="Genomic_DNA"/>
</dbReference>